<dbReference type="InterPro" id="IPR025398">
    <property type="entry name" value="DUF4371"/>
</dbReference>
<dbReference type="EMBL" id="CAJNOK010018882">
    <property type="protein sequence ID" value="CAF1290058.1"/>
    <property type="molecule type" value="Genomic_DNA"/>
</dbReference>
<dbReference type="EMBL" id="CAJOBA010040453">
    <property type="protein sequence ID" value="CAF4094876.1"/>
    <property type="molecule type" value="Genomic_DNA"/>
</dbReference>
<evidence type="ECO:0000313" key="2">
    <source>
        <dbReference type="EMBL" id="CAF1290058.1"/>
    </source>
</evidence>
<reference evidence="2" key="1">
    <citation type="submission" date="2021-02" db="EMBL/GenBank/DDBJ databases">
        <authorList>
            <person name="Nowell W R."/>
        </authorList>
    </citation>
    <scope>NUCLEOTIDE SEQUENCE</scope>
</reference>
<organism evidence="2 4">
    <name type="scientific">Didymodactylos carnosus</name>
    <dbReference type="NCBI Taxonomy" id="1234261"/>
    <lineage>
        <taxon>Eukaryota</taxon>
        <taxon>Metazoa</taxon>
        <taxon>Spiralia</taxon>
        <taxon>Gnathifera</taxon>
        <taxon>Rotifera</taxon>
        <taxon>Eurotatoria</taxon>
        <taxon>Bdelloidea</taxon>
        <taxon>Philodinida</taxon>
        <taxon>Philodinidae</taxon>
        <taxon>Didymodactylos</taxon>
    </lineage>
</organism>
<dbReference type="InterPro" id="IPR036397">
    <property type="entry name" value="RNaseH_sf"/>
</dbReference>
<protein>
    <recommendedName>
        <fullName evidence="1">DUF4371 domain-containing protein</fullName>
    </recommendedName>
</protein>
<dbReference type="Pfam" id="PF14291">
    <property type="entry name" value="DUF4371"/>
    <property type="match status" value="1"/>
</dbReference>
<dbReference type="AlphaFoldDB" id="A0A8S2F041"/>
<dbReference type="Gene3D" id="3.30.420.10">
    <property type="entry name" value="Ribonuclease H-like superfamily/Ribonuclease H"/>
    <property type="match status" value="1"/>
</dbReference>
<comment type="caution">
    <text evidence="2">The sequence shown here is derived from an EMBL/GenBank/DDBJ whole genome shotgun (WGS) entry which is preliminary data.</text>
</comment>
<evidence type="ECO:0000313" key="3">
    <source>
        <dbReference type="EMBL" id="CAF4094876.1"/>
    </source>
</evidence>
<accession>A0A8S2F041</accession>
<evidence type="ECO:0000313" key="4">
    <source>
        <dbReference type="Proteomes" id="UP000677228"/>
    </source>
</evidence>
<dbReference type="GO" id="GO:0003676">
    <property type="term" value="F:nucleic acid binding"/>
    <property type="evidence" value="ECO:0007669"/>
    <property type="project" value="InterPro"/>
</dbReference>
<name>A0A8S2F041_9BILA</name>
<gene>
    <name evidence="2" type="ORF">OVA965_LOCUS28047</name>
    <name evidence="3" type="ORF">TMI583_LOCUS28797</name>
</gene>
<dbReference type="PANTHER" id="PTHR45749:SF21">
    <property type="entry name" value="DUF4371 DOMAIN-CONTAINING PROTEIN"/>
    <property type="match status" value="1"/>
</dbReference>
<feature type="non-terminal residue" evidence="2">
    <location>
        <position position="475"/>
    </location>
</feature>
<dbReference type="Proteomes" id="UP000682733">
    <property type="component" value="Unassembled WGS sequence"/>
</dbReference>
<sequence length="475" mass="54757">SEDLKDADIEVKLVDSVPEANHFDVGYYLFIKSQINDDLKYSLLTNHFKPDNKYKFPTLKGEDRNRHFQLKWLTENPFLVYSPCIEGCYCINCVLFPNVFGQSLGVFVETPCFLYKHLKHYSKTVNRHSKSQFHRGSTMCADNFRRTFEQPSLSIVSLIDKERFELIERNKAVLLSIIKIVITCARQNMPLRGHREEKLIDIRKTLNCVDSSSGSNFVALLKQRVDSGDEVLKCHLENGPRNSSFISGLVQNEIIECIHETILKNILRRSKDCVYCIIVDETTDTSTTEQISFSLRYYDESTNDIREDFITFIDTVSCTGESIANIILDYLKRYGLPLDNCVHLYTCAISLNEENVIDVDEVIFVHDKAPCMKANMTQQLIKDNNIKFWGNIIWPGNSPNLNVAEHIGTIIKDEVDKRMLSETGSDRYSEETLKKYIVDVLQNMETDTELFENRLRSYPSRLRAVKKANGGHTDY</sequence>
<dbReference type="Proteomes" id="UP000677228">
    <property type="component" value="Unassembled WGS sequence"/>
</dbReference>
<evidence type="ECO:0000259" key="1">
    <source>
        <dbReference type="Pfam" id="PF14291"/>
    </source>
</evidence>
<dbReference type="PANTHER" id="PTHR45749">
    <property type="match status" value="1"/>
</dbReference>
<feature type="domain" description="DUF4371" evidence="1">
    <location>
        <begin position="178"/>
        <end position="339"/>
    </location>
</feature>
<proteinExistence type="predicted"/>